<sequence>MSAVRRFRKEFVLKSIFKDAPSFEEGVDYYSIGADYSNVDWSISVKRRSNYLDIYVHCEPNAPPDRWSVRTKIEFKVVGSNQNDVIETLECCYEDESVGLGISDFIEWEKMENQYLVSGNLTVEAKVTILETYGLGKEKIRKFDESQDNASDVILIVGKTKFHVLKMVSTLHELLYLLMYFQYLATQSSFFKSLFIANSSDSIFFNAKFLENPSESKEPKVVLSDVDSNDFHYFLEVLYGESAIDDGNVEDVLFLADKFDAPTVKRRCEEFLLEKSKETFETKRAMATLYHLENWNFTCAISNAKAKTKHFILKHVFQDVPSFKEAVGNYSGIEDHFNVDWFMGVKRRSGRLVCYVHCDPVYPPDGWEIQAKLDLKVVGRNQNDVIKTMEHCYEKSRRCGKYKILNWQNMENEYLVDGNLTVEAKVTILETYGLGKEKVRNFDESQEHVSDVILVVRNTKFHVLKMYLAVQSIFFKALFFGNSLESKESKVRLTGVDPNDFHHFLEVLYGECAIDDSTIEGILMVADKYSTPMVIRKCIDFLLNFSEMILKKKLQLAGKYKLGEVKRRCMSEIKTVADVHSILSDGVNDLDPSITNELLEKIRRSNNQ</sequence>
<dbReference type="InterPro" id="IPR052664">
    <property type="entry name" value="BTB-MATH_domain_protein"/>
</dbReference>
<dbReference type="SMART" id="SM00225">
    <property type="entry name" value="BTB"/>
    <property type="match status" value="2"/>
</dbReference>
<dbReference type="InterPro" id="IPR000210">
    <property type="entry name" value="BTB/POZ_dom"/>
</dbReference>
<gene>
    <name evidence="3" type="primary">Cnig_chr_II.g7427</name>
    <name evidence="3" type="ORF">B9Z55_007427</name>
</gene>
<dbReference type="Gene3D" id="2.60.210.10">
    <property type="entry name" value="Apoptosis, Tumor Necrosis Factor Receptor Associated Protein 2, Chain A"/>
    <property type="match status" value="2"/>
</dbReference>
<dbReference type="InterPro" id="IPR008974">
    <property type="entry name" value="TRAF-like"/>
</dbReference>
<organism evidence="3 4">
    <name type="scientific">Caenorhabditis nigoni</name>
    <dbReference type="NCBI Taxonomy" id="1611254"/>
    <lineage>
        <taxon>Eukaryota</taxon>
        <taxon>Metazoa</taxon>
        <taxon>Ecdysozoa</taxon>
        <taxon>Nematoda</taxon>
        <taxon>Chromadorea</taxon>
        <taxon>Rhabditida</taxon>
        <taxon>Rhabditina</taxon>
        <taxon>Rhabditomorpha</taxon>
        <taxon>Rhabditoidea</taxon>
        <taxon>Rhabditidae</taxon>
        <taxon>Peloderinae</taxon>
        <taxon>Caenorhabditis</taxon>
    </lineage>
</organism>
<accession>A0A2G5V9Q7</accession>
<dbReference type="SMART" id="SM00061">
    <property type="entry name" value="MATH"/>
    <property type="match status" value="2"/>
</dbReference>
<reference evidence="4" key="1">
    <citation type="submission" date="2017-10" db="EMBL/GenBank/DDBJ databases">
        <title>Rapid genome shrinkage in a self-fertile nematode reveals novel sperm competition proteins.</title>
        <authorList>
            <person name="Yin D."/>
            <person name="Schwarz E.M."/>
            <person name="Thomas C.G."/>
            <person name="Felde R.L."/>
            <person name="Korf I.F."/>
            <person name="Cutter A.D."/>
            <person name="Schartner C.M."/>
            <person name="Ralston E.J."/>
            <person name="Meyer B.J."/>
            <person name="Haag E.S."/>
        </authorList>
    </citation>
    <scope>NUCLEOTIDE SEQUENCE [LARGE SCALE GENOMIC DNA]</scope>
    <source>
        <strain evidence="4">JU1422</strain>
    </source>
</reference>
<evidence type="ECO:0000313" key="3">
    <source>
        <dbReference type="EMBL" id="PIC48470.1"/>
    </source>
</evidence>
<comment type="caution">
    <text evidence="3">The sequence shown here is derived from an EMBL/GenBank/DDBJ whole genome shotgun (WGS) entry which is preliminary data.</text>
</comment>
<dbReference type="PROSITE" id="PS50097">
    <property type="entry name" value="BTB"/>
    <property type="match status" value="2"/>
</dbReference>
<dbReference type="Proteomes" id="UP000230233">
    <property type="component" value="Chromosome II"/>
</dbReference>
<dbReference type="InterPro" id="IPR002083">
    <property type="entry name" value="MATH/TRAF_dom"/>
</dbReference>
<dbReference type="SUPFAM" id="SSF49599">
    <property type="entry name" value="TRAF domain-like"/>
    <property type="match status" value="2"/>
</dbReference>
<keyword evidence="4" id="KW-1185">Reference proteome</keyword>
<evidence type="ECO:0000259" key="1">
    <source>
        <dbReference type="PROSITE" id="PS50097"/>
    </source>
</evidence>
<feature type="domain" description="BTB" evidence="1">
    <location>
        <begin position="151"/>
        <end position="239"/>
    </location>
</feature>
<proteinExistence type="predicted"/>
<evidence type="ECO:0000313" key="4">
    <source>
        <dbReference type="Proteomes" id="UP000230233"/>
    </source>
</evidence>
<dbReference type="Pfam" id="PF00917">
    <property type="entry name" value="MATH"/>
    <property type="match status" value="2"/>
</dbReference>
<dbReference type="AlphaFoldDB" id="A0A2G5V9Q7"/>
<feature type="domain" description="MATH" evidence="2">
    <location>
        <begin position="1"/>
        <end position="127"/>
    </location>
</feature>
<dbReference type="PANTHER" id="PTHR22743">
    <property type="entry name" value="MEPRIN/TRAF-LIKE MATH FAMILY-C.ELEGANS"/>
    <property type="match status" value="1"/>
</dbReference>
<dbReference type="EMBL" id="PDUG01000002">
    <property type="protein sequence ID" value="PIC48470.1"/>
    <property type="molecule type" value="Genomic_DNA"/>
</dbReference>
<dbReference type="CDD" id="cd18186">
    <property type="entry name" value="BTB_POZ_ZBTB_KLHL-like"/>
    <property type="match status" value="2"/>
</dbReference>
<evidence type="ECO:0008006" key="5">
    <source>
        <dbReference type="Google" id="ProtNLM"/>
    </source>
</evidence>
<dbReference type="PANTHER" id="PTHR22743:SF165">
    <property type="entry name" value="BTB AND MATH DOMAIN CONTAINING-RELATED"/>
    <property type="match status" value="1"/>
</dbReference>
<dbReference type="InterPro" id="IPR011333">
    <property type="entry name" value="SKP1/BTB/POZ_sf"/>
</dbReference>
<dbReference type="PROSITE" id="PS50144">
    <property type="entry name" value="MATH"/>
    <property type="match status" value="1"/>
</dbReference>
<dbReference type="CDD" id="cd00121">
    <property type="entry name" value="MATH"/>
    <property type="match status" value="2"/>
</dbReference>
<dbReference type="Pfam" id="PF00651">
    <property type="entry name" value="BTB"/>
    <property type="match status" value="2"/>
</dbReference>
<dbReference type="SUPFAM" id="SSF54695">
    <property type="entry name" value="POZ domain"/>
    <property type="match status" value="2"/>
</dbReference>
<dbReference type="Gene3D" id="3.30.710.10">
    <property type="entry name" value="Potassium Channel Kv1.1, Chain A"/>
    <property type="match status" value="2"/>
</dbReference>
<dbReference type="OrthoDB" id="45365at2759"/>
<feature type="domain" description="BTB" evidence="1">
    <location>
        <begin position="450"/>
        <end position="509"/>
    </location>
</feature>
<protein>
    <recommendedName>
        <fullName evidence="5">BTB domain-containing protein</fullName>
    </recommendedName>
</protein>
<name>A0A2G5V9Q7_9PELO</name>
<evidence type="ECO:0000259" key="2">
    <source>
        <dbReference type="PROSITE" id="PS50144"/>
    </source>
</evidence>